<sequence>MIFFKSFLLAVHNSNLPMSFIYIILANQVYSSTIITCQLRFGCSHVTL</sequence>
<dbReference type="AlphaFoldDB" id="A0A2P2JJB5"/>
<organism evidence="1">
    <name type="scientific">Rhizophora mucronata</name>
    <name type="common">Asiatic mangrove</name>
    <dbReference type="NCBI Taxonomy" id="61149"/>
    <lineage>
        <taxon>Eukaryota</taxon>
        <taxon>Viridiplantae</taxon>
        <taxon>Streptophyta</taxon>
        <taxon>Embryophyta</taxon>
        <taxon>Tracheophyta</taxon>
        <taxon>Spermatophyta</taxon>
        <taxon>Magnoliopsida</taxon>
        <taxon>eudicotyledons</taxon>
        <taxon>Gunneridae</taxon>
        <taxon>Pentapetalae</taxon>
        <taxon>rosids</taxon>
        <taxon>fabids</taxon>
        <taxon>Malpighiales</taxon>
        <taxon>Rhizophoraceae</taxon>
        <taxon>Rhizophora</taxon>
    </lineage>
</organism>
<reference evidence="1" key="1">
    <citation type="submission" date="2018-02" db="EMBL/GenBank/DDBJ databases">
        <title>Rhizophora mucronata_Transcriptome.</title>
        <authorList>
            <person name="Meera S.P."/>
            <person name="Sreeshan A."/>
            <person name="Augustine A."/>
        </authorList>
    </citation>
    <scope>NUCLEOTIDE SEQUENCE</scope>
    <source>
        <tissue evidence="1">Leaf</tissue>
    </source>
</reference>
<dbReference type="EMBL" id="GGEC01013076">
    <property type="protein sequence ID" value="MBW93559.1"/>
    <property type="molecule type" value="Transcribed_RNA"/>
</dbReference>
<evidence type="ECO:0000313" key="1">
    <source>
        <dbReference type="EMBL" id="MBW93559.1"/>
    </source>
</evidence>
<proteinExistence type="predicted"/>
<protein>
    <submittedName>
        <fullName evidence="1">Uncharacterized protein</fullName>
    </submittedName>
</protein>
<accession>A0A2P2JJB5</accession>
<name>A0A2P2JJB5_RHIMU</name>